<keyword evidence="5" id="KW-1185">Reference proteome</keyword>
<organism evidence="4 5">
    <name type="scientific">Streptomyces halstedii</name>
    <dbReference type="NCBI Taxonomy" id="1944"/>
    <lineage>
        <taxon>Bacteria</taxon>
        <taxon>Bacillati</taxon>
        <taxon>Actinomycetota</taxon>
        <taxon>Actinomycetes</taxon>
        <taxon>Kitasatosporales</taxon>
        <taxon>Streptomycetaceae</taxon>
        <taxon>Streptomyces</taxon>
    </lineage>
</organism>
<dbReference type="InterPro" id="IPR013783">
    <property type="entry name" value="Ig-like_fold"/>
</dbReference>
<name>A0ABS6TIJ2_STRHA</name>
<dbReference type="Gene3D" id="1.10.530.10">
    <property type="match status" value="1"/>
</dbReference>
<dbReference type="PANTHER" id="PTHR30163:SF8">
    <property type="entry name" value="LYTIC MUREIN TRANSGLYCOSYLASE"/>
    <property type="match status" value="1"/>
</dbReference>
<evidence type="ECO:0000313" key="4">
    <source>
        <dbReference type="EMBL" id="MBV7668088.1"/>
    </source>
</evidence>
<dbReference type="InterPro" id="IPR023346">
    <property type="entry name" value="Lysozyme-like_dom_sf"/>
</dbReference>
<evidence type="ECO:0000256" key="1">
    <source>
        <dbReference type="SAM" id="MobiDB-lite"/>
    </source>
</evidence>
<evidence type="ECO:0000313" key="5">
    <source>
        <dbReference type="Proteomes" id="UP000735541"/>
    </source>
</evidence>
<feature type="compositionally biased region" description="Pro residues" evidence="1">
    <location>
        <begin position="280"/>
        <end position="290"/>
    </location>
</feature>
<keyword evidence="4" id="KW-0328">Glycosyltransferase</keyword>
<dbReference type="EC" id="2.4.-.-" evidence="4"/>
<dbReference type="Pfam" id="PF13406">
    <property type="entry name" value="SLT_2"/>
    <property type="match status" value="1"/>
</dbReference>
<evidence type="ECO:0000256" key="2">
    <source>
        <dbReference type="SAM" id="SignalP"/>
    </source>
</evidence>
<dbReference type="InterPro" id="IPR043426">
    <property type="entry name" value="MltB-like"/>
</dbReference>
<reference evidence="4 5" key="1">
    <citation type="submission" date="2021-07" db="EMBL/GenBank/DDBJ databases">
        <title>Sequencing Streptomyces halstedii LGO-A4 genome an citrus endophytic actinomycete.</title>
        <authorList>
            <person name="Samborskyy M."/>
            <person name="Scott N."/>
            <person name="Deglau R."/>
            <person name="Dickens S."/>
            <person name="Oliveira L.G."/>
        </authorList>
    </citation>
    <scope>NUCLEOTIDE SEQUENCE [LARGE SCALE GENOMIC DNA]</scope>
    <source>
        <strain evidence="4 5">LGO-A4</strain>
    </source>
</reference>
<gene>
    <name evidence="4" type="ORF">STHAL_01040</name>
</gene>
<feature type="chain" id="PRO_5046898478" evidence="2">
    <location>
        <begin position="34"/>
        <end position="568"/>
    </location>
</feature>
<dbReference type="SUPFAM" id="SSF53955">
    <property type="entry name" value="Lysozyme-like"/>
    <property type="match status" value="1"/>
</dbReference>
<feature type="compositionally biased region" description="Low complexity" evidence="1">
    <location>
        <begin position="32"/>
        <end position="51"/>
    </location>
</feature>
<protein>
    <submittedName>
        <fullName evidence="4">Lytic murein transglycosylase</fullName>
        <ecNumber evidence="4">2.4.-.-</ecNumber>
    </submittedName>
</protein>
<proteinExistence type="predicted"/>
<feature type="region of interest" description="Disordered" evidence="1">
    <location>
        <begin position="262"/>
        <end position="347"/>
    </location>
</feature>
<dbReference type="PANTHER" id="PTHR30163">
    <property type="entry name" value="MEMBRANE-BOUND LYTIC MUREIN TRANSGLYCOSYLASE B"/>
    <property type="match status" value="1"/>
</dbReference>
<feature type="region of interest" description="Disordered" evidence="1">
    <location>
        <begin position="32"/>
        <end position="88"/>
    </location>
</feature>
<evidence type="ECO:0000259" key="3">
    <source>
        <dbReference type="Pfam" id="PF13406"/>
    </source>
</evidence>
<dbReference type="EMBL" id="JAHUVW010000001">
    <property type="protein sequence ID" value="MBV7668088.1"/>
    <property type="molecule type" value="Genomic_DNA"/>
</dbReference>
<dbReference type="SUPFAM" id="SSF49373">
    <property type="entry name" value="Invasin/intimin cell-adhesion fragments"/>
    <property type="match status" value="1"/>
</dbReference>
<dbReference type="InterPro" id="IPR031304">
    <property type="entry name" value="SLT_2"/>
</dbReference>
<feature type="compositionally biased region" description="Low complexity" evidence="1">
    <location>
        <begin position="270"/>
        <end position="279"/>
    </location>
</feature>
<dbReference type="InterPro" id="IPR008964">
    <property type="entry name" value="Invasin/intimin_cell_adhesion"/>
</dbReference>
<dbReference type="GO" id="GO:0016757">
    <property type="term" value="F:glycosyltransferase activity"/>
    <property type="evidence" value="ECO:0007669"/>
    <property type="project" value="UniProtKB-KW"/>
</dbReference>
<sequence>MAAQFGRRLRRGATSTAVVAVAVAALAASQAPAATSQDSAGGDPAAAGTDTDPGDGGATGNSPYHTDLPPLVTPDKPGTSVDLPATGTTEAGIPATVLDAYKKAEREVGRTDAACRLPWQLLAAIGKVESGQARGGKVDANGTTFSPILGPVLDGQGFALIKDTDGGAYDGDATHDRAVGPMQFIPSTWEVWGQDGNGDGRKDPNNIYDAALAAGRYLCAGGRDLAVAADLDRAVLSYNHSQEYLRTVRSWFDFYNRGTHEVPDGTGVLPSGTGAGSSPSPTPTPTPTPSPSGSTGTPKPKPKPTPTPTPSKPGGGTSPTPEPSKPTEPTTPPTTPRPPRTLGSIENAGTPALTATAGEVFAGRVAVKARDTLGAPLAEAEITFTLTGGTDARFAGGASTVTVPTGADGIATAPVLTAGEKTGAFTVTAVAGTPRPRTLTFAAQVTARQADALTRTGDEALTAAPGATFAPVEVRATYKGEGLAGTAVTATLVTDGATPTENDEGPYFKGADGEALRTLTGLRTGDDGVLELPAVHADDTEGTYTLRLTTDSGVTLTVELTVTAPPAA</sequence>
<feature type="compositionally biased region" description="Pro residues" evidence="1">
    <location>
        <begin position="320"/>
        <end position="339"/>
    </location>
</feature>
<keyword evidence="4" id="KW-0808">Transferase</keyword>
<dbReference type="CDD" id="cd13399">
    <property type="entry name" value="Slt35-like"/>
    <property type="match status" value="1"/>
</dbReference>
<dbReference type="RefSeq" id="WP_228866996.1">
    <property type="nucleotide sequence ID" value="NZ_JAHUVW010000001.1"/>
</dbReference>
<keyword evidence="2" id="KW-0732">Signal</keyword>
<feature type="signal peptide" evidence="2">
    <location>
        <begin position="1"/>
        <end position="33"/>
    </location>
</feature>
<dbReference type="Gene3D" id="2.60.40.10">
    <property type="entry name" value="Immunoglobulins"/>
    <property type="match status" value="1"/>
</dbReference>
<feature type="domain" description="Transglycosylase SLT" evidence="3">
    <location>
        <begin position="178"/>
        <end position="220"/>
    </location>
</feature>
<accession>A0ABS6TIJ2</accession>
<dbReference type="Proteomes" id="UP000735541">
    <property type="component" value="Unassembled WGS sequence"/>
</dbReference>
<comment type="caution">
    <text evidence="4">The sequence shown here is derived from an EMBL/GenBank/DDBJ whole genome shotgun (WGS) entry which is preliminary data.</text>
</comment>